<evidence type="ECO:0000259" key="4">
    <source>
        <dbReference type="PROSITE" id="PS01124"/>
    </source>
</evidence>
<keyword evidence="3" id="KW-0804">Transcription</keyword>
<proteinExistence type="predicted"/>
<sequence length="336" mass="36898">MLAVESLDTVVVPEGERFGFWHDLVARESVPMRVSSDHAKNFRAQAQVVGLGDVVLSSWSYPSLDMHRTGKLIRRSDPEMYQLALPLSGSGGVMAERRENALVAGEFIFVDTSRPHTSTHRAVSPEEDQLTTLTMLVPHALIPLHPNKVAMILGARFPATRGIGVLLGQFVRQIITHPEQYDPADAPRLDNIARDLMAAILAQRLDAAETLPGEVRNSSLRIQIKAFIERNLGDPDLSPSAVAAAHHISVRALHRLFEADDTGVAELIRLQRLNRCARDLRDPSLAKRPIYSIAAQWGFPDKAHFSRLFSATYGVPPQAFRTAGGITAATRGSDSQ</sequence>
<feature type="domain" description="HTH araC/xylS-type" evidence="4">
    <location>
        <begin position="222"/>
        <end position="323"/>
    </location>
</feature>
<evidence type="ECO:0000313" key="5">
    <source>
        <dbReference type="EMBL" id="PZG19659.1"/>
    </source>
</evidence>
<dbReference type="Pfam" id="PF12833">
    <property type="entry name" value="HTH_18"/>
    <property type="match status" value="1"/>
</dbReference>
<dbReference type="OrthoDB" id="9799345at2"/>
<dbReference type="InterPro" id="IPR009057">
    <property type="entry name" value="Homeodomain-like_sf"/>
</dbReference>
<keyword evidence="1" id="KW-0805">Transcription regulation</keyword>
<dbReference type="PROSITE" id="PS01124">
    <property type="entry name" value="HTH_ARAC_FAMILY_2"/>
    <property type="match status" value="1"/>
</dbReference>
<reference evidence="5 6" key="1">
    <citation type="submission" date="2018-01" db="EMBL/GenBank/DDBJ databases">
        <title>Draft genome sequence of Jishengella sp. NA12.</title>
        <authorList>
            <person name="Sahin N."/>
            <person name="Ay H."/>
            <person name="Saygin H."/>
        </authorList>
    </citation>
    <scope>NUCLEOTIDE SEQUENCE [LARGE SCALE GENOMIC DNA]</scope>
    <source>
        <strain evidence="5 6">NA12</strain>
    </source>
</reference>
<gene>
    <name evidence="5" type="ORF">C1I95_11125</name>
</gene>
<evidence type="ECO:0000256" key="3">
    <source>
        <dbReference type="ARBA" id="ARBA00023163"/>
    </source>
</evidence>
<accession>A0A2W2ES94</accession>
<dbReference type="Proteomes" id="UP000248924">
    <property type="component" value="Unassembled WGS sequence"/>
</dbReference>
<dbReference type="PANTHER" id="PTHR46796:SF6">
    <property type="entry name" value="ARAC SUBFAMILY"/>
    <property type="match status" value="1"/>
</dbReference>
<name>A0A2W2ES94_9ACTN</name>
<dbReference type="GO" id="GO:0043565">
    <property type="term" value="F:sequence-specific DNA binding"/>
    <property type="evidence" value="ECO:0007669"/>
    <property type="project" value="InterPro"/>
</dbReference>
<dbReference type="PANTHER" id="PTHR46796">
    <property type="entry name" value="HTH-TYPE TRANSCRIPTIONAL ACTIVATOR RHAS-RELATED"/>
    <property type="match status" value="1"/>
</dbReference>
<dbReference type="SMART" id="SM00342">
    <property type="entry name" value="HTH_ARAC"/>
    <property type="match status" value="1"/>
</dbReference>
<dbReference type="Gene3D" id="1.10.10.60">
    <property type="entry name" value="Homeodomain-like"/>
    <property type="match status" value="1"/>
</dbReference>
<dbReference type="InterPro" id="IPR050204">
    <property type="entry name" value="AraC_XylS_family_regulators"/>
</dbReference>
<dbReference type="InterPro" id="IPR018060">
    <property type="entry name" value="HTH_AraC"/>
</dbReference>
<protein>
    <submittedName>
        <fullName evidence="5">AraC family transcriptional regulator</fullName>
    </submittedName>
</protein>
<dbReference type="Pfam" id="PF14525">
    <property type="entry name" value="AraC_binding_2"/>
    <property type="match status" value="1"/>
</dbReference>
<dbReference type="AlphaFoldDB" id="A0A2W2ES94"/>
<keyword evidence="2" id="KW-0238">DNA-binding</keyword>
<keyword evidence="6" id="KW-1185">Reference proteome</keyword>
<dbReference type="RefSeq" id="WP_111213723.1">
    <property type="nucleotide sequence ID" value="NZ_POTY01000053.1"/>
</dbReference>
<organism evidence="5 6">
    <name type="scientific">Micromonospora craterilacus</name>
    <dbReference type="NCBI Taxonomy" id="1655439"/>
    <lineage>
        <taxon>Bacteria</taxon>
        <taxon>Bacillati</taxon>
        <taxon>Actinomycetota</taxon>
        <taxon>Actinomycetes</taxon>
        <taxon>Micromonosporales</taxon>
        <taxon>Micromonosporaceae</taxon>
        <taxon>Micromonospora</taxon>
    </lineage>
</organism>
<dbReference type="InterPro" id="IPR035418">
    <property type="entry name" value="AraC-bd_2"/>
</dbReference>
<evidence type="ECO:0000256" key="1">
    <source>
        <dbReference type="ARBA" id="ARBA00023015"/>
    </source>
</evidence>
<comment type="caution">
    <text evidence="5">The sequence shown here is derived from an EMBL/GenBank/DDBJ whole genome shotgun (WGS) entry which is preliminary data.</text>
</comment>
<evidence type="ECO:0000313" key="6">
    <source>
        <dbReference type="Proteomes" id="UP000248924"/>
    </source>
</evidence>
<dbReference type="GO" id="GO:0003700">
    <property type="term" value="F:DNA-binding transcription factor activity"/>
    <property type="evidence" value="ECO:0007669"/>
    <property type="project" value="InterPro"/>
</dbReference>
<dbReference type="EMBL" id="POTY01000053">
    <property type="protein sequence ID" value="PZG19659.1"/>
    <property type="molecule type" value="Genomic_DNA"/>
</dbReference>
<evidence type="ECO:0000256" key="2">
    <source>
        <dbReference type="ARBA" id="ARBA00023125"/>
    </source>
</evidence>
<dbReference type="SUPFAM" id="SSF46689">
    <property type="entry name" value="Homeodomain-like"/>
    <property type="match status" value="1"/>
</dbReference>